<evidence type="ECO:0000256" key="7">
    <source>
        <dbReference type="PIRNR" id="PIRNR002756"/>
    </source>
</evidence>
<keyword evidence="10" id="KW-1185">Reference proteome</keyword>
<dbReference type="Pfam" id="PF12849">
    <property type="entry name" value="PBP_like_2"/>
    <property type="match status" value="1"/>
</dbReference>
<evidence type="ECO:0000256" key="3">
    <source>
        <dbReference type="ARBA" id="ARBA00011529"/>
    </source>
</evidence>
<evidence type="ECO:0000256" key="4">
    <source>
        <dbReference type="ARBA" id="ARBA00021889"/>
    </source>
</evidence>
<dbReference type="PANTHER" id="PTHR42996">
    <property type="entry name" value="PHOSPHATE-BINDING PROTEIN PSTS"/>
    <property type="match status" value="1"/>
</dbReference>
<accession>A0ABQ3ERW3</accession>
<dbReference type="InterPro" id="IPR005673">
    <property type="entry name" value="ABC_phos-bd_PstS"/>
</dbReference>
<evidence type="ECO:0000256" key="1">
    <source>
        <dbReference type="ARBA" id="ARBA00002841"/>
    </source>
</evidence>
<evidence type="ECO:0000259" key="8">
    <source>
        <dbReference type="Pfam" id="PF12849"/>
    </source>
</evidence>
<comment type="similarity">
    <text evidence="2 7">Belongs to the PstS family.</text>
</comment>
<organism evidence="9 10">
    <name type="scientific">Pseudovibrio japonicus</name>
    <dbReference type="NCBI Taxonomy" id="366534"/>
    <lineage>
        <taxon>Bacteria</taxon>
        <taxon>Pseudomonadati</taxon>
        <taxon>Pseudomonadota</taxon>
        <taxon>Alphaproteobacteria</taxon>
        <taxon>Hyphomicrobiales</taxon>
        <taxon>Stappiaceae</taxon>
        <taxon>Pseudovibrio</taxon>
    </lineage>
</organism>
<comment type="caution">
    <text evidence="9">The sequence shown here is derived from an EMBL/GenBank/DDBJ whole genome shotgun (WGS) entry which is preliminary data.</text>
</comment>
<sequence length="328" mass="34929">MYPDILFNETMRLFETSNPDVSLTYNPVGSGAGVVALQSGEVDFAVSSAPLEAILQQGAEEAAIEDDPANIEDEPEATDDNLLEIPITAGMLGILYNLDGIDELNLTRNALSGIFDGSIQYWNHREIEMANPGQDLPRLKITVIGRSDASGANLALSTHLNTAENAWSGDTASIWPLESFPKSAVLVPGSFDLVAGLMETNGAIGYAPSAFGTALGIPMALLENQQGNFVAPTALSGEAAIEDVSRSSDPASLEKIHDPDSPTAYPIMSFFWLVTEEVYPDAQTGTAMRQFAEFVLSAEVSEAATSSGYIPLPSDMRADARKLAETIH</sequence>
<evidence type="ECO:0000256" key="2">
    <source>
        <dbReference type="ARBA" id="ARBA00008725"/>
    </source>
</evidence>
<keyword evidence="6 7" id="KW-0592">Phosphate transport</keyword>
<dbReference type="PIRSF" id="PIRSF002756">
    <property type="entry name" value="PstS"/>
    <property type="match status" value="1"/>
</dbReference>
<feature type="domain" description="PBP" evidence="8">
    <location>
        <begin position="7"/>
        <end position="299"/>
    </location>
</feature>
<evidence type="ECO:0000256" key="5">
    <source>
        <dbReference type="ARBA" id="ARBA00022448"/>
    </source>
</evidence>
<dbReference type="Gene3D" id="3.40.190.10">
    <property type="entry name" value="Periplasmic binding protein-like II"/>
    <property type="match status" value="2"/>
</dbReference>
<dbReference type="InterPro" id="IPR050962">
    <property type="entry name" value="Phosphate-bind_PstS"/>
</dbReference>
<reference evidence="10" key="1">
    <citation type="journal article" date="2019" name="Int. J. Syst. Evol. Microbiol.">
        <title>The Global Catalogue of Microorganisms (GCM) 10K type strain sequencing project: providing services to taxonomists for standard genome sequencing and annotation.</title>
        <authorList>
            <consortium name="The Broad Institute Genomics Platform"/>
            <consortium name="The Broad Institute Genome Sequencing Center for Infectious Disease"/>
            <person name="Wu L."/>
            <person name="Ma J."/>
        </authorList>
    </citation>
    <scope>NUCLEOTIDE SEQUENCE [LARGE SCALE GENOMIC DNA]</scope>
    <source>
        <strain evidence="10">KCTC 12861</strain>
    </source>
</reference>
<name>A0ABQ3ERW3_9HYPH</name>
<protein>
    <recommendedName>
        <fullName evidence="4 7">Phosphate-binding protein PstS</fullName>
    </recommendedName>
</protein>
<dbReference type="InterPro" id="IPR024370">
    <property type="entry name" value="PBP_domain"/>
</dbReference>
<dbReference type="PANTHER" id="PTHR42996:SF1">
    <property type="entry name" value="PHOSPHATE-BINDING PROTEIN PSTS"/>
    <property type="match status" value="1"/>
</dbReference>
<dbReference type="SUPFAM" id="SSF53850">
    <property type="entry name" value="Periplasmic binding protein-like II"/>
    <property type="match status" value="1"/>
</dbReference>
<comment type="function">
    <text evidence="1 7">Part of the ABC transporter complex PstSACB involved in phosphate import.</text>
</comment>
<comment type="subunit">
    <text evidence="3 7">The complex is composed of two ATP-binding proteins (PstB), two transmembrane proteins (PstC and PstA) and a solute-binding protein (PstS).</text>
</comment>
<dbReference type="CDD" id="cd13565">
    <property type="entry name" value="PBP2_PstS"/>
    <property type="match status" value="1"/>
</dbReference>
<dbReference type="EMBL" id="BMXE01000009">
    <property type="protein sequence ID" value="GHB47034.1"/>
    <property type="molecule type" value="Genomic_DNA"/>
</dbReference>
<evidence type="ECO:0000313" key="9">
    <source>
        <dbReference type="EMBL" id="GHB47034.1"/>
    </source>
</evidence>
<evidence type="ECO:0000256" key="6">
    <source>
        <dbReference type="ARBA" id="ARBA00022592"/>
    </source>
</evidence>
<evidence type="ECO:0000313" key="10">
    <source>
        <dbReference type="Proteomes" id="UP000637980"/>
    </source>
</evidence>
<keyword evidence="5 7" id="KW-0813">Transport</keyword>
<proteinExistence type="inferred from homology"/>
<gene>
    <name evidence="9" type="ORF">GCM10007094_40530</name>
</gene>
<dbReference type="Proteomes" id="UP000637980">
    <property type="component" value="Unassembled WGS sequence"/>
</dbReference>